<evidence type="ECO:0000256" key="2">
    <source>
        <dbReference type="ARBA" id="ARBA00007379"/>
    </source>
</evidence>
<dbReference type="PANTHER" id="PTHR47755:SF1">
    <property type="entry name" value="CELL DIVISION PROTEIN FTSX"/>
    <property type="match status" value="1"/>
</dbReference>
<keyword evidence="9 10" id="KW-0131">Cell cycle</keyword>
<keyword evidence="4 10" id="KW-1003">Cell membrane</keyword>
<evidence type="ECO:0000256" key="5">
    <source>
        <dbReference type="ARBA" id="ARBA00022618"/>
    </source>
</evidence>
<evidence type="ECO:0000256" key="11">
    <source>
        <dbReference type="SAM" id="Phobius"/>
    </source>
</evidence>
<dbReference type="GO" id="GO:0051301">
    <property type="term" value="P:cell division"/>
    <property type="evidence" value="ECO:0007669"/>
    <property type="project" value="UniProtKB-KW"/>
</dbReference>
<evidence type="ECO:0000256" key="4">
    <source>
        <dbReference type="ARBA" id="ARBA00022475"/>
    </source>
</evidence>
<name>A0ABS2MRH7_9FIRM</name>
<evidence type="ECO:0000256" key="8">
    <source>
        <dbReference type="ARBA" id="ARBA00023136"/>
    </source>
</evidence>
<keyword evidence="5 10" id="KW-0132">Cell division</keyword>
<feature type="domain" description="ABC3 transporter permease C-terminal" evidence="12">
    <location>
        <begin position="175"/>
        <end position="288"/>
    </location>
</feature>
<dbReference type="RefSeq" id="WP_204663981.1">
    <property type="nucleotide sequence ID" value="NZ_JAFBDT010000010.1"/>
</dbReference>
<dbReference type="Pfam" id="PF18075">
    <property type="entry name" value="FtsX_ECD"/>
    <property type="match status" value="1"/>
</dbReference>
<evidence type="ECO:0000256" key="3">
    <source>
        <dbReference type="ARBA" id="ARBA00021907"/>
    </source>
</evidence>
<proteinExistence type="inferred from homology"/>
<dbReference type="Pfam" id="PF02687">
    <property type="entry name" value="FtsX"/>
    <property type="match status" value="1"/>
</dbReference>
<feature type="domain" description="FtsX extracellular" evidence="13">
    <location>
        <begin position="60"/>
        <end position="132"/>
    </location>
</feature>
<evidence type="ECO:0000256" key="7">
    <source>
        <dbReference type="ARBA" id="ARBA00022989"/>
    </source>
</evidence>
<dbReference type="EMBL" id="JAFBDT010000010">
    <property type="protein sequence ID" value="MBM7561985.1"/>
    <property type="molecule type" value="Genomic_DNA"/>
</dbReference>
<evidence type="ECO:0000259" key="13">
    <source>
        <dbReference type="Pfam" id="PF18075"/>
    </source>
</evidence>
<evidence type="ECO:0000256" key="1">
    <source>
        <dbReference type="ARBA" id="ARBA00004651"/>
    </source>
</evidence>
<dbReference type="Proteomes" id="UP000767854">
    <property type="component" value="Unassembled WGS sequence"/>
</dbReference>
<dbReference type="InterPro" id="IPR003838">
    <property type="entry name" value="ABC3_permease_C"/>
</dbReference>
<gene>
    <name evidence="14" type="ORF">JOC49_001528</name>
</gene>
<evidence type="ECO:0000256" key="6">
    <source>
        <dbReference type="ARBA" id="ARBA00022692"/>
    </source>
</evidence>
<keyword evidence="7 11" id="KW-1133">Transmembrane helix</keyword>
<feature type="transmembrane region" description="Helical" evidence="11">
    <location>
        <begin position="218"/>
        <end position="236"/>
    </location>
</feature>
<accession>A0ABS2MRH7</accession>
<feature type="transmembrane region" description="Helical" evidence="11">
    <location>
        <begin position="25"/>
        <end position="48"/>
    </location>
</feature>
<dbReference type="InterPro" id="IPR004513">
    <property type="entry name" value="FtsX"/>
</dbReference>
<evidence type="ECO:0000313" key="15">
    <source>
        <dbReference type="Proteomes" id="UP000767854"/>
    </source>
</evidence>
<organism evidence="14 15">
    <name type="scientific">Fusibacter tunisiensis</name>
    <dbReference type="NCBI Taxonomy" id="1008308"/>
    <lineage>
        <taxon>Bacteria</taxon>
        <taxon>Bacillati</taxon>
        <taxon>Bacillota</taxon>
        <taxon>Clostridia</taxon>
        <taxon>Eubacteriales</taxon>
        <taxon>Eubacteriales Family XII. Incertae Sedis</taxon>
        <taxon>Fusibacter</taxon>
    </lineage>
</organism>
<evidence type="ECO:0000256" key="10">
    <source>
        <dbReference type="PIRNR" id="PIRNR003097"/>
    </source>
</evidence>
<keyword evidence="15" id="KW-1185">Reference proteome</keyword>
<dbReference type="InterPro" id="IPR040690">
    <property type="entry name" value="FtsX_ECD"/>
</dbReference>
<evidence type="ECO:0000256" key="9">
    <source>
        <dbReference type="ARBA" id="ARBA00023306"/>
    </source>
</evidence>
<comment type="subcellular location">
    <subcellularLocation>
        <location evidence="1">Cell membrane</location>
        <topology evidence="1">Multi-pass membrane protein</topology>
    </subcellularLocation>
</comment>
<protein>
    <recommendedName>
        <fullName evidence="3 10">Cell division protein FtsX</fullName>
    </recommendedName>
</protein>
<feature type="transmembrane region" description="Helical" evidence="11">
    <location>
        <begin position="267"/>
        <end position="287"/>
    </location>
</feature>
<keyword evidence="6 11" id="KW-0812">Transmembrane</keyword>
<sequence>MGLKNTGYFLNEIRVILLKNKMSSLLSFFSIILIFGIVIVLVTSVWMLSNWVSKIQDEAEISIFYDQSLEPVEVDALFKALQEVSGIESVRSVTADEAHDRMSNLLDDQAHVLLLFDETPFEPFFEITFNFDHRETMLLALKDVHGISYIRDNREILDRLADLEKVAEGMSLGIGIAMLVAMFIITSHVIREGIVGNYEHIKTLKLLGAPDWFINTPYVIEGAILTGISALIAYGLSIPIMESIHRGVVETVVFLPLLEMNKLWIKWALYGLPTAFVLGLLSSYFSLKTPKTT</sequence>
<comment type="function">
    <text evidence="10">Part of the ABC transporter FtsEX involved in asymmetric cellular division facilitating the initiation of sporulation.</text>
</comment>
<dbReference type="PIRSF" id="PIRSF003097">
    <property type="entry name" value="FtsX"/>
    <property type="match status" value="1"/>
</dbReference>
<comment type="similarity">
    <text evidence="2 10">Belongs to the ABC-4 integral membrane protein family. FtsX subfamily.</text>
</comment>
<keyword evidence="8 10" id="KW-0472">Membrane</keyword>
<evidence type="ECO:0000259" key="12">
    <source>
        <dbReference type="Pfam" id="PF02687"/>
    </source>
</evidence>
<comment type="caution">
    <text evidence="14">The sequence shown here is derived from an EMBL/GenBank/DDBJ whole genome shotgun (WGS) entry which is preliminary data.</text>
</comment>
<feature type="transmembrane region" description="Helical" evidence="11">
    <location>
        <begin position="169"/>
        <end position="190"/>
    </location>
</feature>
<dbReference type="PANTHER" id="PTHR47755">
    <property type="entry name" value="CELL DIVISION PROTEIN FTSX"/>
    <property type="match status" value="1"/>
</dbReference>
<reference evidence="14 15" key="1">
    <citation type="submission" date="2021-01" db="EMBL/GenBank/DDBJ databases">
        <title>Genomic Encyclopedia of Type Strains, Phase IV (KMG-IV): sequencing the most valuable type-strain genomes for metagenomic binning, comparative biology and taxonomic classification.</title>
        <authorList>
            <person name="Goeker M."/>
        </authorList>
    </citation>
    <scope>NUCLEOTIDE SEQUENCE [LARGE SCALE GENOMIC DNA]</scope>
    <source>
        <strain evidence="14 15">DSM 24436</strain>
    </source>
</reference>
<evidence type="ECO:0000313" key="14">
    <source>
        <dbReference type="EMBL" id="MBM7561985.1"/>
    </source>
</evidence>